<dbReference type="PANTHER" id="PTHR11101:SF80">
    <property type="entry name" value="PHOSPHATE TRANSPORTER"/>
    <property type="match status" value="1"/>
</dbReference>
<keyword evidence="8 9" id="KW-0472">Membrane</keyword>
<feature type="transmembrane region" description="Helical" evidence="9">
    <location>
        <begin position="74"/>
        <end position="95"/>
    </location>
</feature>
<feature type="transmembrane region" description="Helical" evidence="9">
    <location>
        <begin position="257"/>
        <end position="281"/>
    </location>
</feature>
<comment type="function">
    <text evidence="1">Potential transporter for phosphate.</text>
</comment>
<reference evidence="10 11" key="1">
    <citation type="submission" date="2012-01" db="EMBL/GenBank/DDBJ databases">
        <title>Improved High-Quality Draft sequence of Metallosphaera yellowstonensis MK1.</title>
        <authorList>
            <consortium name="US DOE Joint Genome Institute"/>
            <person name="Lucas S."/>
            <person name="Han J."/>
            <person name="Cheng J.-F."/>
            <person name="Goodwin L."/>
            <person name="Pitluck S."/>
            <person name="Peters L."/>
            <person name="Teshima H."/>
            <person name="Detter J.C."/>
            <person name="Han C."/>
            <person name="Tapia R."/>
            <person name="Land M."/>
            <person name="Hauser L."/>
            <person name="Kyrpides N."/>
            <person name="Kozubal M."/>
            <person name="Macur R.E."/>
            <person name="Jay Z."/>
            <person name="Inskeep W."/>
            <person name="Woyke T."/>
        </authorList>
    </citation>
    <scope>NUCLEOTIDE SEQUENCE [LARGE SCALE GENOMIC DNA]</scope>
    <source>
        <strain evidence="10 11">MK1</strain>
    </source>
</reference>
<dbReference type="Pfam" id="PF01384">
    <property type="entry name" value="PHO4"/>
    <property type="match status" value="1"/>
</dbReference>
<evidence type="ECO:0000313" key="11">
    <source>
        <dbReference type="Proteomes" id="UP000003980"/>
    </source>
</evidence>
<dbReference type="RefSeq" id="WP_009070765.1">
    <property type="nucleotide sequence ID" value="NZ_JH597761.1"/>
</dbReference>
<comment type="similarity">
    <text evidence="3">Belongs to the inorganic phosphate transporter (PiT) (TC 2.A.20) family.</text>
</comment>
<dbReference type="PANTHER" id="PTHR11101">
    <property type="entry name" value="PHOSPHATE TRANSPORTER"/>
    <property type="match status" value="1"/>
</dbReference>
<feature type="transmembrane region" description="Helical" evidence="9">
    <location>
        <begin position="302"/>
        <end position="325"/>
    </location>
</feature>
<accession>H2C1V4</accession>
<dbReference type="HOGENOM" id="CLU_015355_0_1_2"/>
<feature type="transmembrane region" description="Helical" evidence="9">
    <location>
        <begin position="107"/>
        <end position="125"/>
    </location>
</feature>
<feature type="transmembrane region" description="Helical" evidence="9">
    <location>
        <begin position="131"/>
        <end position="155"/>
    </location>
</feature>
<dbReference type="AlphaFoldDB" id="H2C1V4"/>
<dbReference type="InterPro" id="IPR001204">
    <property type="entry name" value="Phos_transporter"/>
</dbReference>
<evidence type="ECO:0000256" key="5">
    <source>
        <dbReference type="ARBA" id="ARBA00022592"/>
    </source>
</evidence>
<dbReference type="STRING" id="671065.MetMK1DRAFT_00007270"/>
<keyword evidence="6 9" id="KW-0812">Transmembrane</keyword>
<protein>
    <submittedName>
        <fullName evidence="10">Phosphate/sulfate permease</fullName>
    </submittedName>
</protein>
<keyword evidence="5" id="KW-0592">Phosphate transport</keyword>
<dbReference type="Proteomes" id="UP000003980">
    <property type="component" value="Unassembled WGS sequence"/>
</dbReference>
<name>H2C1V4_9CREN</name>
<comment type="subcellular location">
    <subcellularLocation>
        <location evidence="2">Membrane</location>
        <topology evidence="2">Multi-pass membrane protein</topology>
    </subcellularLocation>
</comment>
<evidence type="ECO:0000256" key="8">
    <source>
        <dbReference type="ARBA" id="ARBA00023136"/>
    </source>
</evidence>
<dbReference type="eggNOG" id="arCOG02267">
    <property type="taxonomic scope" value="Archaea"/>
</dbReference>
<evidence type="ECO:0000256" key="2">
    <source>
        <dbReference type="ARBA" id="ARBA00004141"/>
    </source>
</evidence>
<keyword evidence="4" id="KW-0813">Transport</keyword>
<dbReference type="GO" id="GO:0035435">
    <property type="term" value="P:phosphate ion transmembrane transport"/>
    <property type="evidence" value="ECO:0007669"/>
    <property type="project" value="TreeGrafter"/>
</dbReference>
<evidence type="ECO:0000256" key="1">
    <source>
        <dbReference type="ARBA" id="ARBA00001981"/>
    </source>
</evidence>
<dbReference type="GO" id="GO:0005315">
    <property type="term" value="F:phosphate transmembrane transporter activity"/>
    <property type="evidence" value="ECO:0007669"/>
    <property type="project" value="InterPro"/>
</dbReference>
<proteinExistence type="inferred from homology"/>
<dbReference type="EMBL" id="JH597761">
    <property type="protein sequence ID" value="EHP70225.1"/>
    <property type="molecule type" value="Genomic_DNA"/>
</dbReference>
<feature type="transmembrane region" description="Helical" evidence="9">
    <location>
        <begin position="175"/>
        <end position="202"/>
    </location>
</feature>
<feature type="transmembrane region" description="Helical" evidence="9">
    <location>
        <begin position="44"/>
        <end position="62"/>
    </location>
</feature>
<dbReference type="GO" id="GO:0016020">
    <property type="term" value="C:membrane"/>
    <property type="evidence" value="ECO:0007669"/>
    <property type="project" value="UniProtKB-SubCell"/>
</dbReference>
<gene>
    <name evidence="10" type="ORF">MetMK1DRAFT_00007270</name>
</gene>
<evidence type="ECO:0000256" key="6">
    <source>
        <dbReference type="ARBA" id="ARBA00022692"/>
    </source>
</evidence>
<evidence type="ECO:0000256" key="4">
    <source>
        <dbReference type="ARBA" id="ARBA00022448"/>
    </source>
</evidence>
<evidence type="ECO:0000313" key="10">
    <source>
        <dbReference type="EMBL" id="EHP70225.1"/>
    </source>
</evidence>
<feature type="transmembrane region" description="Helical" evidence="9">
    <location>
        <begin position="6"/>
        <end position="32"/>
    </location>
</feature>
<sequence length="326" mass="35514">MFDFFAILVFLLGLLVSFVVGGNNSVPSVAILISTRVIKTRYSILIASISMFLGASLGSFSMEKFAERAIRGPLYILEMVFFSTLLISLISFLILSKRGIPTSLSQMIYPSLTIIALISDGVLVINLHTLLLVISSWIFSPIISILLTISLYFLIRRYIDRIENSLIKVIKFYRLIILASCSFIVFVLGANTIGLLVSLGLVSFPHNIVELTYAVGASLGTFTLSKRAAIKVGFKITKLGYTSSSSVMLGSFLTSEVFTLMGIPISLTQITMGGIIGLSLLNMSNKSTSSNVRNVIKNWTMAPLLCMMGSLVAFESTSALVFLHAL</sequence>
<evidence type="ECO:0000256" key="3">
    <source>
        <dbReference type="ARBA" id="ARBA00009916"/>
    </source>
</evidence>
<organism evidence="10 11">
    <name type="scientific">Metallosphaera yellowstonensis MK1</name>
    <dbReference type="NCBI Taxonomy" id="671065"/>
    <lineage>
        <taxon>Archaea</taxon>
        <taxon>Thermoproteota</taxon>
        <taxon>Thermoprotei</taxon>
        <taxon>Sulfolobales</taxon>
        <taxon>Sulfolobaceae</taxon>
        <taxon>Metallosphaera</taxon>
    </lineage>
</organism>
<dbReference type="OrthoDB" id="101311at2157"/>
<keyword evidence="7 9" id="KW-1133">Transmembrane helix</keyword>
<evidence type="ECO:0000256" key="9">
    <source>
        <dbReference type="SAM" id="Phobius"/>
    </source>
</evidence>
<keyword evidence="11" id="KW-1185">Reference proteome</keyword>
<evidence type="ECO:0000256" key="7">
    <source>
        <dbReference type="ARBA" id="ARBA00022989"/>
    </source>
</evidence>